<accession>A0A1Y2LBM6</accession>
<dbReference type="PANTHER" id="PTHR42988:SF2">
    <property type="entry name" value="CYCLIC NUCLEOTIDE PHOSPHODIESTERASE CBUA0032-RELATED"/>
    <property type="match status" value="1"/>
</dbReference>
<protein>
    <recommendedName>
        <fullName evidence="5">Calcineurin-like phosphoesterase domain-containing protein</fullName>
    </recommendedName>
</protein>
<dbReference type="Gene3D" id="3.30.750.180">
    <property type="entry name" value="GpdQ, beta-strand dimerisation domain"/>
    <property type="match status" value="1"/>
</dbReference>
<evidence type="ECO:0000259" key="5">
    <source>
        <dbReference type="Pfam" id="PF00149"/>
    </source>
</evidence>
<dbReference type="Proteomes" id="UP000193396">
    <property type="component" value="Unassembled WGS sequence"/>
</dbReference>
<name>A0A1Y2LBM6_9PROT</name>
<dbReference type="RefSeq" id="WP_085618698.1">
    <property type="nucleotide sequence ID" value="NZ_CAXBPE010000027.1"/>
</dbReference>
<proteinExistence type="inferred from homology"/>
<evidence type="ECO:0000256" key="1">
    <source>
        <dbReference type="ARBA" id="ARBA00022723"/>
    </source>
</evidence>
<feature type="domain" description="Calcineurin-like phosphoesterase" evidence="5">
    <location>
        <begin position="1"/>
        <end position="197"/>
    </location>
</feature>
<keyword evidence="2" id="KW-0378">Hydrolase</keyword>
<dbReference type="InterPro" id="IPR029052">
    <property type="entry name" value="Metallo-depent_PP-like"/>
</dbReference>
<dbReference type="GO" id="GO:0046872">
    <property type="term" value="F:metal ion binding"/>
    <property type="evidence" value="ECO:0007669"/>
    <property type="project" value="UniProtKB-KW"/>
</dbReference>
<comment type="caution">
    <text evidence="6">The sequence shown here is derived from an EMBL/GenBank/DDBJ whole genome shotgun (WGS) entry which is preliminary data.</text>
</comment>
<evidence type="ECO:0000256" key="2">
    <source>
        <dbReference type="ARBA" id="ARBA00022801"/>
    </source>
</evidence>
<evidence type="ECO:0000256" key="3">
    <source>
        <dbReference type="ARBA" id="ARBA00023004"/>
    </source>
</evidence>
<keyword evidence="1" id="KW-0479">Metal-binding</keyword>
<sequence>MLIAQLSDTHYLTDGRKLGGEFDTGKAFDALIDSIKRQPVQPDLILFSGDLGERATAAEYADLGRALRQFGIPVRAVPGNHDARGPMLAELPDMVKSTQSGHLCLLETGFDLAIIGLDTSVEGQPHGALCAQRLGWLEQTLKDLGDIPVLIFMHHPPIKTGLQAMDDMGLIEGRAELREILAQHGKIQAILCGHMHRTIQGCFAGISVRVAPSSSHQIAFDIRPDQPYRLVGEPGQYMMHLWDCENGLISHTVPV</sequence>
<organism evidence="6 7">
    <name type="scientific">Thalassospira alkalitolerans</name>
    <dbReference type="NCBI Taxonomy" id="1293890"/>
    <lineage>
        <taxon>Bacteria</taxon>
        <taxon>Pseudomonadati</taxon>
        <taxon>Pseudomonadota</taxon>
        <taxon>Alphaproteobacteria</taxon>
        <taxon>Rhodospirillales</taxon>
        <taxon>Thalassospiraceae</taxon>
        <taxon>Thalassospira</taxon>
    </lineage>
</organism>
<dbReference type="AlphaFoldDB" id="A0A1Y2LBM6"/>
<dbReference type="CDD" id="cd07402">
    <property type="entry name" value="MPP_GpdQ"/>
    <property type="match status" value="1"/>
</dbReference>
<dbReference type="InterPro" id="IPR042283">
    <property type="entry name" value="GpdQ_catalytic"/>
</dbReference>
<dbReference type="EMBL" id="JFKB01000006">
    <property type="protein sequence ID" value="OSQ48075.1"/>
    <property type="molecule type" value="Genomic_DNA"/>
</dbReference>
<dbReference type="InterPro" id="IPR042281">
    <property type="entry name" value="GpdQ_beta-strand"/>
</dbReference>
<comment type="similarity">
    <text evidence="4">Belongs to the cyclic nucleotide phosphodiesterase class-III family.</text>
</comment>
<dbReference type="PANTHER" id="PTHR42988">
    <property type="entry name" value="PHOSPHOHYDROLASE"/>
    <property type="match status" value="1"/>
</dbReference>
<keyword evidence="3" id="KW-0408">Iron</keyword>
<dbReference type="OrthoDB" id="651281at2"/>
<dbReference type="InterPro" id="IPR004843">
    <property type="entry name" value="Calcineurin-like_PHP"/>
</dbReference>
<reference evidence="6 7" key="1">
    <citation type="submission" date="2014-03" db="EMBL/GenBank/DDBJ databases">
        <title>The draft genome sequence of Thalassospira alkalitolerans JCM 18968.</title>
        <authorList>
            <person name="Lai Q."/>
            <person name="Shao Z."/>
        </authorList>
    </citation>
    <scope>NUCLEOTIDE SEQUENCE [LARGE SCALE GENOMIC DNA]</scope>
    <source>
        <strain evidence="6 7">JCM 18968</strain>
    </source>
</reference>
<evidence type="ECO:0000313" key="6">
    <source>
        <dbReference type="EMBL" id="OSQ48075.1"/>
    </source>
</evidence>
<dbReference type="Pfam" id="PF00149">
    <property type="entry name" value="Metallophos"/>
    <property type="match status" value="1"/>
</dbReference>
<keyword evidence="7" id="KW-1185">Reference proteome</keyword>
<evidence type="ECO:0000256" key="4">
    <source>
        <dbReference type="ARBA" id="ARBA00025742"/>
    </source>
</evidence>
<dbReference type="Gene3D" id="3.60.21.40">
    <property type="entry name" value="GpdQ, catalytic alpha/beta sandwich domain"/>
    <property type="match status" value="1"/>
</dbReference>
<dbReference type="InterPro" id="IPR050884">
    <property type="entry name" value="CNP_phosphodiesterase-III"/>
</dbReference>
<dbReference type="SUPFAM" id="SSF56300">
    <property type="entry name" value="Metallo-dependent phosphatases"/>
    <property type="match status" value="1"/>
</dbReference>
<gene>
    <name evidence="6" type="ORF">TALK_10845</name>
</gene>
<dbReference type="STRING" id="1293890.TALK_10845"/>
<dbReference type="InterPro" id="IPR026575">
    <property type="entry name" value="GpdQ/CpdA-like"/>
</dbReference>
<dbReference type="GO" id="GO:0004112">
    <property type="term" value="F:cyclic-nucleotide phosphodiesterase activity"/>
    <property type="evidence" value="ECO:0007669"/>
    <property type="project" value="InterPro"/>
</dbReference>
<evidence type="ECO:0000313" key="7">
    <source>
        <dbReference type="Proteomes" id="UP000193396"/>
    </source>
</evidence>